<keyword evidence="2" id="KW-1185">Reference proteome</keyword>
<dbReference type="EMBL" id="FNOM01000002">
    <property type="protein sequence ID" value="SDW52169.1"/>
    <property type="molecule type" value="Genomic_DNA"/>
</dbReference>
<dbReference type="RefSeq" id="WP_092885919.1">
    <property type="nucleotide sequence ID" value="NZ_CP061498.1"/>
</dbReference>
<dbReference type="STRING" id="564137.SAMN04488238_102304"/>
<sequence length="127" mass="14191">MMDNLTRTSRDRQIVAGMAAVFPPELLLAQDALLRYAARCVPDAWPDVQSILRFAHAYCVNPQELGAMVGIISFRLTPKGKLVWADCQRHPEMVVRTNPGTLSRRVLQAYGCFVATAALVEQARRIH</sequence>
<organism evidence="1 2">
    <name type="scientific">Roseicitreum antarcticum</name>
    <dbReference type="NCBI Taxonomy" id="564137"/>
    <lineage>
        <taxon>Bacteria</taxon>
        <taxon>Pseudomonadati</taxon>
        <taxon>Pseudomonadota</taxon>
        <taxon>Alphaproteobacteria</taxon>
        <taxon>Rhodobacterales</taxon>
        <taxon>Paracoccaceae</taxon>
        <taxon>Roseicitreum</taxon>
    </lineage>
</organism>
<name>A0A1H2U9A8_9RHOB</name>
<dbReference type="Proteomes" id="UP000198539">
    <property type="component" value="Unassembled WGS sequence"/>
</dbReference>
<reference evidence="1 2" key="1">
    <citation type="submission" date="2016-10" db="EMBL/GenBank/DDBJ databases">
        <authorList>
            <person name="de Groot N.N."/>
        </authorList>
    </citation>
    <scope>NUCLEOTIDE SEQUENCE [LARGE SCALE GENOMIC DNA]</scope>
    <source>
        <strain evidence="1 2">CGMCC 1.8894</strain>
    </source>
</reference>
<evidence type="ECO:0000313" key="1">
    <source>
        <dbReference type="EMBL" id="SDW52169.1"/>
    </source>
</evidence>
<evidence type="ECO:0000313" key="2">
    <source>
        <dbReference type="Proteomes" id="UP000198539"/>
    </source>
</evidence>
<proteinExistence type="predicted"/>
<accession>A0A1H2U9A8</accession>
<dbReference type="AlphaFoldDB" id="A0A1H2U9A8"/>
<protein>
    <submittedName>
        <fullName evidence="1">Uncharacterized protein</fullName>
    </submittedName>
</protein>
<gene>
    <name evidence="1" type="ORF">SAMN04488238_102304</name>
</gene>